<proteinExistence type="predicted"/>
<dbReference type="PANTHER" id="PTHR28255">
    <property type="match status" value="1"/>
</dbReference>
<protein>
    <recommendedName>
        <fullName evidence="3">DUF967 domain protein</fullName>
    </recommendedName>
</protein>
<dbReference type="SUPFAM" id="SSF143744">
    <property type="entry name" value="GlcG-like"/>
    <property type="match status" value="1"/>
</dbReference>
<dbReference type="Pfam" id="PF03928">
    <property type="entry name" value="HbpS-like"/>
    <property type="match status" value="1"/>
</dbReference>
<evidence type="ECO:0000313" key="2">
    <source>
        <dbReference type="Proteomes" id="UP001610563"/>
    </source>
</evidence>
<dbReference type="InterPro" id="IPR038084">
    <property type="entry name" value="PduO/GlcC-like_sf"/>
</dbReference>
<organism evidence="1 2">
    <name type="scientific">Aspergillus keveii</name>
    <dbReference type="NCBI Taxonomy" id="714993"/>
    <lineage>
        <taxon>Eukaryota</taxon>
        <taxon>Fungi</taxon>
        <taxon>Dikarya</taxon>
        <taxon>Ascomycota</taxon>
        <taxon>Pezizomycotina</taxon>
        <taxon>Eurotiomycetes</taxon>
        <taxon>Eurotiomycetidae</taxon>
        <taxon>Eurotiales</taxon>
        <taxon>Aspergillaceae</taxon>
        <taxon>Aspergillus</taxon>
        <taxon>Aspergillus subgen. Nidulantes</taxon>
    </lineage>
</organism>
<evidence type="ECO:0000313" key="1">
    <source>
        <dbReference type="EMBL" id="KAL2786089.1"/>
    </source>
</evidence>
<accession>A0ABR4FS93</accession>
<gene>
    <name evidence="1" type="ORF">BJX66DRAFT_40768</name>
</gene>
<keyword evidence="2" id="KW-1185">Reference proteome</keyword>
<comment type="caution">
    <text evidence="1">The sequence shown here is derived from an EMBL/GenBank/DDBJ whole genome shotgun (WGS) entry which is preliminary data.</text>
</comment>
<dbReference type="PANTHER" id="PTHR28255:SF1">
    <property type="entry name" value="UPF0303 PROTEIN YBR137W"/>
    <property type="match status" value="1"/>
</dbReference>
<name>A0ABR4FS93_9EURO</name>
<dbReference type="InterPro" id="IPR010371">
    <property type="entry name" value="YBR137W-like"/>
</dbReference>
<dbReference type="Proteomes" id="UP001610563">
    <property type="component" value="Unassembled WGS sequence"/>
</dbReference>
<dbReference type="InterPro" id="IPR005624">
    <property type="entry name" value="PduO/GlcC-like"/>
</dbReference>
<sequence length="195" mass="20798">MALGVLARQSPTGTGLQKALIAMQTIPTTSKVTPIPLPPSDLPALQEEGHSLMFSSFTTEDALELGHLLYARLAPLASGTPAVVSISLANSGQVLFQCVTGPGTTPDNEHWIRRKTNTALRFGASSWFMHCKFQGDEGAFAAKYSVGNDEYAIHGGAVPIYVRGVEGVVAVVVVSGLAQHEDHAVIFDVVKENWR</sequence>
<dbReference type="EMBL" id="JBFTWV010000126">
    <property type="protein sequence ID" value="KAL2786089.1"/>
    <property type="molecule type" value="Genomic_DNA"/>
</dbReference>
<evidence type="ECO:0008006" key="3">
    <source>
        <dbReference type="Google" id="ProtNLM"/>
    </source>
</evidence>
<reference evidence="1 2" key="1">
    <citation type="submission" date="2024-07" db="EMBL/GenBank/DDBJ databases">
        <title>Section-level genome sequencing and comparative genomics of Aspergillus sections Usti and Cavernicolus.</title>
        <authorList>
            <consortium name="Lawrence Berkeley National Laboratory"/>
            <person name="Nybo J.L."/>
            <person name="Vesth T.C."/>
            <person name="Theobald S."/>
            <person name="Frisvad J.C."/>
            <person name="Larsen T.O."/>
            <person name="Kjaerboelling I."/>
            <person name="Rothschild-Mancinelli K."/>
            <person name="Lyhne E.K."/>
            <person name="Kogle M.E."/>
            <person name="Barry K."/>
            <person name="Clum A."/>
            <person name="Na H."/>
            <person name="Ledsgaard L."/>
            <person name="Lin J."/>
            <person name="Lipzen A."/>
            <person name="Kuo A."/>
            <person name="Riley R."/>
            <person name="Mondo S."/>
            <person name="Labutti K."/>
            <person name="Haridas S."/>
            <person name="Pangalinan J."/>
            <person name="Salamov A.A."/>
            <person name="Simmons B.A."/>
            <person name="Magnuson J.K."/>
            <person name="Chen J."/>
            <person name="Drula E."/>
            <person name="Henrissat B."/>
            <person name="Wiebenga A."/>
            <person name="Lubbers R.J."/>
            <person name="Gomes A.C."/>
            <person name="Makela M.R."/>
            <person name="Stajich J."/>
            <person name="Grigoriev I.V."/>
            <person name="Mortensen U.H."/>
            <person name="De Vries R.P."/>
            <person name="Baker S.E."/>
            <person name="Andersen M.R."/>
        </authorList>
    </citation>
    <scope>NUCLEOTIDE SEQUENCE [LARGE SCALE GENOMIC DNA]</scope>
    <source>
        <strain evidence="1 2">CBS 209.92</strain>
    </source>
</reference>
<dbReference type="Gene3D" id="3.30.450.150">
    <property type="entry name" value="Haem-degrading domain"/>
    <property type="match status" value="1"/>
</dbReference>